<sequence length="96" mass="11115">MENSESSVKGNFFENQEMDTEIQLDKESLQVILEEGENFYPLLESSIEDEMAGSKVSPCSFMDKFKQFHESKVKSMNLEQIEDYCKEFVEALQNGK</sequence>
<dbReference type="RefSeq" id="XP_028873539.1">
    <property type="nucleotide sequence ID" value="XM_029017741.1"/>
</dbReference>
<reference evidence="1 2" key="1">
    <citation type="submission" date="2016-10" db="EMBL/GenBank/DDBJ databases">
        <title>Reductive evolution of mitochondrial metabolism and differential evolution of invasion-related proteins in Cryptosporidium.</title>
        <authorList>
            <person name="Liu S."/>
            <person name="Roellig D.M."/>
            <person name="Guo Y."/>
            <person name="Li N."/>
            <person name="Frace M.A."/>
            <person name="Tang K."/>
            <person name="Zhang L."/>
            <person name="Feng Y."/>
            <person name="Xiao L."/>
        </authorList>
    </citation>
    <scope>NUCLEOTIDE SEQUENCE [LARGE SCALE GENOMIC DNA]</scope>
    <source>
        <strain evidence="1">39726</strain>
    </source>
</reference>
<dbReference type="OrthoDB" id="339957at2759"/>
<dbReference type="AlphaFoldDB" id="A0A1J4MCF9"/>
<dbReference type="Proteomes" id="UP000186176">
    <property type="component" value="Unassembled WGS sequence"/>
</dbReference>
<protein>
    <submittedName>
        <fullName evidence="1">Uncharacterized protein</fullName>
    </submittedName>
</protein>
<dbReference type="VEuPathDB" id="CryptoDB:cubi_00728"/>
<keyword evidence="2" id="KW-1185">Reference proteome</keyword>
<dbReference type="GeneID" id="39977520"/>
<proteinExistence type="predicted"/>
<gene>
    <name evidence="1" type="ORF">cubi_00728</name>
</gene>
<accession>A0A1J4MCF9</accession>
<comment type="caution">
    <text evidence="1">The sequence shown here is derived from an EMBL/GenBank/DDBJ whole genome shotgun (WGS) entry which is preliminary data.</text>
</comment>
<organism evidence="1 2">
    <name type="scientific">Cryptosporidium ubiquitum</name>
    <dbReference type="NCBI Taxonomy" id="857276"/>
    <lineage>
        <taxon>Eukaryota</taxon>
        <taxon>Sar</taxon>
        <taxon>Alveolata</taxon>
        <taxon>Apicomplexa</taxon>
        <taxon>Conoidasida</taxon>
        <taxon>Coccidia</taxon>
        <taxon>Eucoccidiorida</taxon>
        <taxon>Eimeriorina</taxon>
        <taxon>Cryptosporidiidae</taxon>
        <taxon>Cryptosporidium</taxon>
    </lineage>
</organism>
<dbReference type="EMBL" id="LRBP01000027">
    <property type="protein sequence ID" value="OII71920.1"/>
    <property type="molecule type" value="Genomic_DNA"/>
</dbReference>
<name>A0A1J4MCF9_9CRYT</name>
<evidence type="ECO:0000313" key="1">
    <source>
        <dbReference type="EMBL" id="OII71920.1"/>
    </source>
</evidence>
<evidence type="ECO:0000313" key="2">
    <source>
        <dbReference type="Proteomes" id="UP000186176"/>
    </source>
</evidence>